<organism evidence="10 11">
    <name type="scientific">Arachis hypogaea</name>
    <name type="common">Peanut</name>
    <dbReference type="NCBI Taxonomy" id="3818"/>
    <lineage>
        <taxon>Eukaryota</taxon>
        <taxon>Viridiplantae</taxon>
        <taxon>Streptophyta</taxon>
        <taxon>Embryophyta</taxon>
        <taxon>Tracheophyta</taxon>
        <taxon>Spermatophyta</taxon>
        <taxon>Magnoliopsida</taxon>
        <taxon>eudicotyledons</taxon>
        <taxon>Gunneridae</taxon>
        <taxon>Pentapetalae</taxon>
        <taxon>rosids</taxon>
        <taxon>fabids</taxon>
        <taxon>Fabales</taxon>
        <taxon>Fabaceae</taxon>
        <taxon>Papilionoideae</taxon>
        <taxon>50 kb inversion clade</taxon>
        <taxon>dalbergioids sensu lato</taxon>
        <taxon>Dalbergieae</taxon>
        <taxon>Pterocarpus clade</taxon>
        <taxon>Arachis</taxon>
    </lineage>
</organism>
<protein>
    <recommendedName>
        <fullName evidence="1">non-specific serine/threonine protein kinase</fullName>
        <ecNumber evidence="1">2.7.11.1</ecNumber>
    </recommendedName>
</protein>
<reference evidence="10 11" key="1">
    <citation type="submission" date="2019-01" db="EMBL/GenBank/DDBJ databases">
        <title>Sequencing of cultivated peanut Arachis hypogaea provides insights into genome evolution and oil improvement.</title>
        <authorList>
            <person name="Chen X."/>
        </authorList>
    </citation>
    <scope>NUCLEOTIDE SEQUENCE [LARGE SCALE GENOMIC DNA]</scope>
    <source>
        <strain evidence="11">cv. Fuhuasheng</strain>
        <tissue evidence="10">Leaves</tissue>
    </source>
</reference>
<gene>
    <name evidence="10" type="ORF">Ahy_B02g059788</name>
</gene>
<evidence type="ECO:0000256" key="5">
    <source>
        <dbReference type="ARBA" id="ARBA00022777"/>
    </source>
</evidence>
<comment type="catalytic activity">
    <reaction evidence="7">
        <text>L-threonyl-[protein] + ATP = O-phospho-L-threonyl-[protein] + ADP + H(+)</text>
        <dbReference type="Rhea" id="RHEA:46608"/>
        <dbReference type="Rhea" id="RHEA-COMP:11060"/>
        <dbReference type="Rhea" id="RHEA-COMP:11605"/>
        <dbReference type="ChEBI" id="CHEBI:15378"/>
        <dbReference type="ChEBI" id="CHEBI:30013"/>
        <dbReference type="ChEBI" id="CHEBI:30616"/>
        <dbReference type="ChEBI" id="CHEBI:61977"/>
        <dbReference type="ChEBI" id="CHEBI:456216"/>
        <dbReference type="EC" id="2.7.11.1"/>
    </reaction>
</comment>
<dbReference type="GO" id="GO:0004674">
    <property type="term" value="F:protein serine/threonine kinase activity"/>
    <property type="evidence" value="ECO:0007669"/>
    <property type="project" value="UniProtKB-KW"/>
</dbReference>
<evidence type="ECO:0000313" key="10">
    <source>
        <dbReference type="EMBL" id="RYR25785.1"/>
    </source>
</evidence>
<keyword evidence="3" id="KW-0808">Transferase</keyword>
<dbReference type="Gene3D" id="1.10.510.10">
    <property type="entry name" value="Transferase(Phosphotransferase) domain 1"/>
    <property type="match status" value="1"/>
</dbReference>
<proteinExistence type="predicted"/>
<evidence type="ECO:0000256" key="4">
    <source>
        <dbReference type="ARBA" id="ARBA00022741"/>
    </source>
</evidence>
<evidence type="ECO:0000256" key="1">
    <source>
        <dbReference type="ARBA" id="ARBA00012513"/>
    </source>
</evidence>
<evidence type="ECO:0000256" key="3">
    <source>
        <dbReference type="ARBA" id="ARBA00022679"/>
    </source>
</evidence>
<dbReference type="PANTHER" id="PTHR47989:SF47">
    <property type="entry name" value="SERINE_THREONINE-PROTEIN KINASE PBL28-RELATED"/>
    <property type="match status" value="1"/>
</dbReference>
<evidence type="ECO:0000256" key="8">
    <source>
        <dbReference type="ARBA" id="ARBA00048679"/>
    </source>
</evidence>
<name>A0A445AH89_ARAHY</name>
<dbReference type="SUPFAM" id="SSF56112">
    <property type="entry name" value="Protein kinase-like (PK-like)"/>
    <property type="match status" value="1"/>
</dbReference>
<evidence type="ECO:0000313" key="11">
    <source>
        <dbReference type="Proteomes" id="UP000289738"/>
    </source>
</evidence>
<sequence>MEVDILSRLDHPNLVSLIGYCADGKHRFLVYEYMQNGNLQHHLNGIGERKMDWPLRLKVALGAAKGLAYLHSSSSVGIPIIHRDFKSTNVLLTSNFEAKISDFGLAKLMPEGQETHVTARVVVKTGPSSFADAVVGRIDQSTKVLAEGAYEKIFRQISETAPVMGVLDNPLSYQTGDQTQSSYYKKLLNKTYHRRKIKEERKSGAINSQHYEEDLELPLFDMCTITLRTSNFSSDNILGTCGFGSVYKDSRMALVYYLSVNNKKFLFGEKVHGVALYLYNICFLQLILHCQIDSNEYICGRLMLERQRKN</sequence>
<evidence type="ECO:0000256" key="6">
    <source>
        <dbReference type="ARBA" id="ARBA00022840"/>
    </source>
</evidence>
<comment type="caution">
    <text evidence="10">The sequence shown here is derived from an EMBL/GenBank/DDBJ whole genome shotgun (WGS) entry which is preliminary data.</text>
</comment>
<dbReference type="FunFam" id="1.10.510.10:FF:001023">
    <property type="entry name" value="Os07g0541700 protein"/>
    <property type="match status" value="1"/>
</dbReference>
<dbReference type="EMBL" id="SDMP01000012">
    <property type="protein sequence ID" value="RYR25785.1"/>
    <property type="molecule type" value="Genomic_DNA"/>
</dbReference>
<feature type="domain" description="Protein kinase" evidence="9">
    <location>
        <begin position="1"/>
        <end position="220"/>
    </location>
</feature>
<dbReference type="STRING" id="3818.A0A445AH89"/>
<dbReference type="PROSITE" id="PS50011">
    <property type="entry name" value="PROTEIN_KINASE_DOM"/>
    <property type="match status" value="1"/>
</dbReference>
<dbReference type="PANTHER" id="PTHR47989">
    <property type="entry name" value="OS01G0750732 PROTEIN"/>
    <property type="match status" value="1"/>
</dbReference>
<dbReference type="InterPro" id="IPR000719">
    <property type="entry name" value="Prot_kinase_dom"/>
</dbReference>
<keyword evidence="11" id="KW-1185">Reference proteome</keyword>
<evidence type="ECO:0000256" key="7">
    <source>
        <dbReference type="ARBA" id="ARBA00047899"/>
    </source>
</evidence>
<keyword evidence="4" id="KW-0547">Nucleotide-binding</keyword>
<dbReference type="Proteomes" id="UP000289738">
    <property type="component" value="Chromosome B02"/>
</dbReference>
<dbReference type="EC" id="2.7.11.1" evidence="1"/>
<dbReference type="InterPro" id="IPR008271">
    <property type="entry name" value="Ser/Thr_kinase_AS"/>
</dbReference>
<dbReference type="InterPro" id="IPR011009">
    <property type="entry name" value="Kinase-like_dom_sf"/>
</dbReference>
<dbReference type="GO" id="GO:0005524">
    <property type="term" value="F:ATP binding"/>
    <property type="evidence" value="ECO:0007669"/>
    <property type="project" value="UniProtKB-KW"/>
</dbReference>
<keyword evidence="6" id="KW-0067">ATP-binding</keyword>
<keyword evidence="2" id="KW-0723">Serine/threonine-protein kinase</keyword>
<dbReference type="PROSITE" id="PS00108">
    <property type="entry name" value="PROTEIN_KINASE_ST"/>
    <property type="match status" value="1"/>
</dbReference>
<evidence type="ECO:0000256" key="2">
    <source>
        <dbReference type="ARBA" id="ARBA00022527"/>
    </source>
</evidence>
<dbReference type="InterPro" id="IPR001245">
    <property type="entry name" value="Ser-Thr/Tyr_kinase_cat_dom"/>
</dbReference>
<comment type="catalytic activity">
    <reaction evidence="8">
        <text>L-seryl-[protein] + ATP = O-phospho-L-seryl-[protein] + ADP + H(+)</text>
        <dbReference type="Rhea" id="RHEA:17989"/>
        <dbReference type="Rhea" id="RHEA-COMP:9863"/>
        <dbReference type="Rhea" id="RHEA-COMP:11604"/>
        <dbReference type="ChEBI" id="CHEBI:15378"/>
        <dbReference type="ChEBI" id="CHEBI:29999"/>
        <dbReference type="ChEBI" id="CHEBI:30616"/>
        <dbReference type="ChEBI" id="CHEBI:83421"/>
        <dbReference type="ChEBI" id="CHEBI:456216"/>
        <dbReference type="EC" id="2.7.11.1"/>
    </reaction>
</comment>
<dbReference type="AlphaFoldDB" id="A0A445AH89"/>
<keyword evidence="5" id="KW-0418">Kinase</keyword>
<dbReference type="Pfam" id="PF07714">
    <property type="entry name" value="PK_Tyr_Ser-Thr"/>
    <property type="match status" value="1"/>
</dbReference>
<accession>A0A445AH89</accession>
<evidence type="ECO:0000259" key="9">
    <source>
        <dbReference type="PROSITE" id="PS50011"/>
    </source>
</evidence>